<proteinExistence type="predicted"/>
<reference evidence="3" key="2">
    <citation type="submission" date="2013-12" db="EMBL/GenBank/DDBJ databases">
        <authorList>
            <person name="Yu Y."/>
            <person name="Lee S."/>
            <person name="de Baynast K."/>
            <person name="Wissotski M."/>
            <person name="Liu L."/>
            <person name="Talag J."/>
            <person name="Goicoechea J."/>
            <person name="Angelova A."/>
            <person name="Jetty R."/>
            <person name="Kudrna D."/>
            <person name="Golser W."/>
            <person name="Rivera L."/>
            <person name="Zhang J."/>
            <person name="Wing R."/>
        </authorList>
    </citation>
    <scope>NUCLEOTIDE SEQUENCE</scope>
</reference>
<evidence type="ECO:0000256" key="1">
    <source>
        <dbReference type="SAM" id="MobiDB-lite"/>
    </source>
</evidence>
<reference evidence="2" key="3">
    <citation type="submission" date="2015-04" db="UniProtKB">
        <authorList>
            <consortium name="EnsemblPlants"/>
        </authorList>
    </citation>
    <scope>IDENTIFICATION</scope>
</reference>
<name>A0A0D9V5H2_9ORYZ</name>
<evidence type="ECO:0000313" key="2">
    <source>
        <dbReference type="EnsemblPlants" id="LPERR01G26080.1"/>
    </source>
</evidence>
<dbReference type="HOGENOM" id="CLU_2561571_0_0_1"/>
<protein>
    <submittedName>
        <fullName evidence="2">Uncharacterized protein</fullName>
    </submittedName>
</protein>
<accession>A0A0D9V5H2</accession>
<keyword evidence="3" id="KW-1185">Reference proteome</keyword>
<dbReference type="Gramene" id="LPERR01G26080.1">
    <property type="protein sequence ID" value="LPERR01G26080.1"/>
    <property type="gene ID" value="LPERR01G26080"/>
</dbReference>
<feature type="compositionally biased region" description="Basic and acidic residues" evidence="1">
    <location>
        <begin position="62"/>
        <end position="82"/>
    </location>
</feature>
<evidence type="ECO:0000313" key="3">
    <source>
        <dbReference type="Proteomes" id="UP000032180"/>
    </source>
</evidence>
<dbReference type="EnsemblPlants" id="LPERR01G26080.1">
    <property type="protein sequence ID" value="LPERR01G26080.1"/>
    <property type="gene ID" value="LPERR01G26080"/>
</dbReference>
<feature type="region of interest" description="Disordered" evidence="1">
    <location>
        <begin position="1"/>
        <end position="82"/>
    </location>
</feature>
<dbReference type="AlphaFoldDB" id="A0A0D9V5H2"/>
<reference evidence="2 3" key="1">
    <citation type="submission" date="2012-08" db="EMBL/GenBank/DDBJ databases">
        <title>Oryza genome evolution.</title>
        <authorList>
            <person name="Wing R.A."/>
        </authorList>
    </citation>
    <scope>NUCLEOTIDE SEQUENCE</scope>
</reference>
<organism evidence="2 3">
    <name type="scientific">Leersia perrieri</name>
    <dbReference type="NCBI Taxonomy" id="77586"/>
    <lineage>
        <taxon>Eukaryota</taxon>
        <taxon>Viridiplantae</taxon>
        <taxon>Streptophyta</taxon>
        <taxon>Embryophyta</taxon>
        <taxon>Tracheophyta</taxon>
        <taxon>Spermatophyta</taxon>
        <taxon>Magnoliopsida</taxon>
        <taxon>Liliopsida</taxon>
        <taxon>Poales</taxon>
        <taxon>Poaceae</taxon>
        <taxon>BOP clade</taxon>
        <taxon>Oryzoideae</taxon>
        <taxon>Oryzeae</taxon>
        <taxon>Oryzinae</taxon>
        <taxon>Leersia</taxon>
    </lineage>
</organism>
<sequence>MHPSGDGGIHPSRMRLGGGAAAAEGMHLGSHGDNKMHPGGGSGTEGMYPGDSDGNGTGGMHPNRDDGDSRMRPGGDTGRTEA</sequence>
<dbReference type="Proteomes" id="UP000032180">
    <property type="component" value="Chromosome 1"/>
</dbReference>